<dbReference type="EMBL" id="JARIHO010000070">
    <property type="protein sequence ID" value="KAJ7312694.1"/>
    <property type="molecule type" value="Genomic_DNA"/>
</dbReference>
<gene>
    <name evidence="3" type="ORF">DFH08DRAFT_973225</name>
</gene>
<evidence type="ECO:0000313" key="4">
    <source>
        <dbReference type="Proteomes" id="UP001218218"/>
    </source>
</evidence>
<name>A0AAD7EDN2_9AGAR</name>
<accession>A0AAD7EDN2</accession>
<keyword evidence="2" id="KW-1133">Transmembrane helix</keyword>
<protein>
    <submittedName>
        <fullName evidence="3">Uncharacterized protein</fullName>
    </submittedName>
</protein>
<reference evidence="3" key="1">
    <citation type="submission" date="2023-03" db="EMBL/GenBank/DDBJ databases">
        <title>Massive genome expansion in bonnet fungi (Mycena s.s.) driven by repeated elements and novel gene families across ecological guilds.</title>
        <authorList>
            <consortium name="Lawrence Berkeley National Laboratory"/>
            <person name="Harder C.B."/>
            <person name="Miyauchi S."/>
            <person name="Viragh M."/>
            <person name="Kuo A."/>
            <person name="Thoen E."/>
            <person name="Andreopoulos B."/>
            <person name="Lu D."/>
            <person name="Skrede I."/>
            <person name="Drula E."/>
            <person name="Henrissat B."/>
            <person name="Morin E."/>
            <person name="Kohler A."/>
            <person name="Barry K."/>
            <person name="LaButti K."/>
            <person name="Morin E."/>
            <person name="Salamov A."/>
            <person name="Lipzen A."/>
            <person name="Mereny Z."/>
            <person name="Hegedus B."/>
            <person name="Baldrian P."/>
            <person name="Stursova M."/>
            <person name="Weitz H."/>
            <person name="Taylor A."/>
            <person name="Grigoriev I.V."/>
            <person name="Nagy L.G."/>
            <person name="Martin F."/>
            <person name="Kauserud H."/>
        </authorList>
    </citation>
    <scope>NUCLEOTIDE SEQUENCE</scope>
    <source>
        <strain evidence="3">CBHHK002</strain>
    </source>
</reference>
<dbReference type="AlphaFoldDB" id="A0AAD7EDN2"/>
<keyword evidence="2" id="KW-0812">Transmembrane</keyword>
<evidence type="ECO:0000256" key="1">
    <source>
        <dbReference type="SAM" id="MobiDB-lite"/>
    </source>
</evidence>
<evidence type="ECO:0000256" key="2">
    <source>
        <dbReference type="SAM" id="Phobius"/>
    </source>
</evidence>
<feature type="region of interest" description="Disordered" evidence="1">
    <location>
        <begin position="19"/>
        <end position="38"/>
    </location>
</feature>
<keyword evidence="4" id="KW-1185">Reference proteome</keyword>
<keyword evidence="2" id="KW-0472">Membrane</keyword>
<feature type="transmembrane region" description="Helical" evidence="2">
    <location>
        <begin position="43"/>
        <end position="62"/>
    </location>
</feature>
<feature type="region of interest" description="Disordered" evidence="1">
    <location>
        <begin position="73"/>
        <end position="92"/>
    </location>
</feature>
<evidence type="ECO:0000313" key="3">
    <source>
        <dbReference type="EMBL" id="KAJ7312694.1"/>
    </source>
</evidence>
<dbReference type="Proteomes" id="UP001218218">
    <property type="component" value="Unassembled WGS sequence"/>
</dbReference>
<sequence length="109" mass="11711">MQEANHCGGLAYRQRSKSLSPLCHPASPSRQSADTESPRYGRFDGGCVVAIAAILLCFAWALGRAMASEQASTTQLLSSSSSSRRVSSWTSNPSRDFQLIVESPMSEGK</sequence>
<proteinExistence type="predicted"/>
<organism evidence="3 4">
    <name type="scientific">Mycena albidolilacea</name>
    <dbReference type="NCBI Taxonomy" id="1033008"/>
    <lineage>
        <taxon>Eukaryota</taxon>
        <taxon>Fungi</taxon>
        <taxon>Dikarya</taxon>
        <taxon>Basidiomycota</taxon>
        <taxon>Agaricomycotina</taxon>
        <taxon>Agaricomycetes</taxon>
        <taxon>Agaricomycetidae</taxon>
        <taxon>Agaricales</taxon>
        <taxon>Marasmiineae</taxon>
        <taxon>Mycenaceae</taxon>
        <taxon>Mycena</taxon>
    </lineage>
</organism>
<comment type="caution">
    <text evidence="3">The sequence shown here is derived from an EMBL/GenBank/DDBJ whole genome shotgun (WGS) entry which is preliminary data.</text>
</comment>